<sequence>MAGTKTPGSKGSRYAATGAQVILPTRNLAGKARARRPGSDLDKGSTITNTLKRFNLNAISNISSRTDVNEIIRLLCRENGMFSSAANSMAAISVGTGFRIAGYDATGAMSLEVMSLAYSIMDAFSTLHDYSKGYNDKPGMQALLSTLQTDVITTGGCGVELVLDKEFGAERLVPIGYSTIDWEADGQGGRYPTQSGGDIVLNIPTVFVSEHNRNADEAYSTSLLRPGLSQVMNFEGFIEDMHRTLNRTGHSRLIATIIAEKIQKIATDEIKGDPKKMGELFDVVRQQVVDALAGLEPEDAVVTFDSVTYEVKDTGGNKADYAPMIATLSNMLGASLKTPASVSGMRAAGGQGLSNAETLIYLQVTQGTRSPVHEVMSRALTLACRLQGIDGYVAFEFMPINLRPEIELEAYYGTRQKRVLELLSWGVINEAHACWELGIRPQGLNAVLAGTRFYAKDASAQSDAINPDRTTSSGAALNPGTPAQSGGADQ</sequence>
<dbReference type="Proteomes" id="UP000240704">
    <property type="component" value="Segment"/>
</dbReference>
<keyword evidence="3" id="KW-1185">Reference proteome</keyword>
<reference evidence="3" key="1">
    <citation type="submission" date="2017-11" db="EMBL/GenBank/DDBJ databases">
        <title>Genome sequence and characterization of the novel virulent phage PMBT3 infecting Pseudomonas sp.</title>
        <authorList>
            <person name="Koberg S."/>
            <person name="Brinks E."/>
            <person name="Heller K.J."/>
            <person name="Neve H."/>
            <person name="Franz C.M.A.P."/>
        </authorList>
    </citation>
    <scope>NUCLEOTIDE SEQUENCE [LARGE SCALE GENOMIC DNA]</scope>
</reference>
<evidence type="ECO:0000313" key="3">
    <source>
        <dbReference type="Proteomes" id="UP000240704"/>
    </source>
</evidence>
<evidence type="ECO:0000256" key="1">
    <source>
        <dbReference type="SAM" id="MobiDB-lite"/>
    </source>
</evidence>
<proteinExistence type="predicted"/>
<feature type="compositionally biased region" description="Polar residues" evidence="1">
    <location>
        <begin position="459"/>
        <end position="475"/>
    </location>
</feature>
<accession>A0A2I6PHS3</accession>
<dbReference type="RefSeq" id="YP_009796553.1">
    <property type="nucleotide sequence ID" value="NC_047902.1"/>
</dbReference>
<feature type="region of interest" description="Disordered" evidence="1">
    <location>
        <begin position="459"/>
        <end position="490"/>
    </location>
</feature>
<organism evidence="2 3">
    <name type="scientific">Pseudomonas phage PMBT3</name>
    <dbReference type="NCBI Taxonomy" id="2059856"/>
    <lineage>
        <taxon>Viruses</taxon>
        <taxon>Duplodnaviria</taxon>
        <taxon>Heunggongvirae</taxon>
        <taxon>Uroviricota</taxon>
        <taxon>Caudoviricetes</taxon>
        <taxon>Maxrubnervirus</taxon>
        <taxon>Maxrubnervirus PMBT3</taxon>
    </lineage>
</organism>
<dbReference type="KEGG" id="vg:54986943"/>
<dbReference type="GeneID" id="54986943"/>
<protein>
    <submittedName>
        <fullName evidence="2">Uncharacterized protein</fullName>
    </submittedName>
</protein>
<dbReference type="EMBL" id="MG596799">
    <property type="protein sequence ID" value="AUM59604.1"/>
    <property type="molecule type" value="Genomic_DNA"/>
</dbReference>
<name>A0A2I6PHS3_9CAUD</name>
<evidence type="ECO:0000313" key="2">
    <source>
        <dbReference type="EMBL" id="AUM59604.1"/>
    </source>
</evidence>